<keyword evidence="2" id="KW-1185">Reference proteome</keyword>
<dbReference type="Proteomes" id="UP000807504">
    <property type="component" value="Unassembled WGS sequence"/>
</dbReference>
<dbReference type="EMBL" id="JABXBU010000015">
    <property type="protein sequence ID" value="KAF8787402.1"/>
    <property type="molecule type" value="Genomic_DNA"/>
</dbReference>
<proteinExistence type="predicted"/>
<reference evidence="1" key="1">
    <citation type="journal article" date="2020" name="bioRxiv">
        <title>Chromosome-level reference genome of the European wasp spider Argiope bruennichi: a resource for studies on range expansion and evolutionary adaptation.</title>
        <authorList>
            <person name="Sheffer M.M."/>
            <person name="Hoppe A."/>
            <person name="Krehenwinkel H."/>
            <person name="Uhl G."/>
            <person name="Kuss A.W."/>
            <person name="Jensen L."/>
            <person name="Jensen C."/>
            <person name="Gillespie R.G."/>
            <person name="Hoff K.J."/>
            <person name="Prost S."/>
        </authorList>
    </citation>
    <scope>NUCLEOTIDE SEQUENCE</scope>
</reference>
<accession>A0A8T0FAH8</accession>
<dbReference type="AlphaFoldDB" id="A0A8T0FAH8"/>
<protein>
    <submittedName>
        <fullName evidence="1">Uncharacterized protein</fullName>
    </submittedName>
</protein>
<gene>
    <name evidence="1" type="ORF">HNY73_009003</name>
</gene>
<evidence type="ECO:0000313" key="1">
    <source>
        <dbReference type="EMBL" id="KAF8787402.1"/>
    </source>
</evidence>
<reference evidence="1" key="2">
    <citation type="submission" date="2020-06" db="EMBL/GenBank/DDBJ databases">
        <authorList>
            <person name="Sheffer M."/>
        </authorList>
    </citation>
    <scope>NUCLEOTIDE SEQUENCE</scope>
</reference>
<evidence type="ECO:0000313" key="2">
    <source>
        <dbReference type="Proteomes" id="UP000807504"/>
    </source>
</evidence>
<comment type="caution">
    <text evidence="1">The sequence shown here is derived from an EMBL/GenBank/DDBJ whole genome shotgun (WGS) entry which is preliminary data.</text>
</comment>
<name>A0A8T0FAH8_ARGBR</name>
<sequence length="83" mass="9223">MIKRFKATGALRIQPGKGHKPVTPVLVDAVKTAVTTQTRHQNLEAIVHVQFLGRLFLQHRPKSAQKHNAQLAIQDPPYPKAAL</sequence>
<organism evidence="1 2">
    <name type="scientific">Argiope bruennichi</name>
    <name type="common">Wasp spider</name>
    <name type="synonym">Aranea bruennichi</name>
    <dbReference type="NCBI Taxonomy" id="94029"/>
    <lineage>
        <taxon>Eukaryota</taxon>
        <taxon>Metazoa</taxon>
        <taxon>Ecdysozoa</taxon>
        <taxon>Arthropoda</taxon>
        <taxon>Chelicerata</taxon>
        <taxon>Arachnida</taxon>
        <taxon>Araneae</taxon>
        <taxon>Araneomorphae</taxon>
        <taxon>Entelegynae</taxon>
        <taxon>Araneoidea</taxon>
        <taxon>Araneidae</taxon>
        <taxon>Argiope</taxon>
    </lineage>
</organism>